<gene>
    <name evidence="2" type="ORF">FBF83_05615</name>
</gene>
<dbReference type="Proteomes" id="UP000310541">
    <property type="component" value="Unassembled WGS sequence"/>
</dbReference>
<dbReference type="EMBL" id="SWFM01000001">
    <property type="protein sequence ID" value="TKD72267.1"/>
    <property type="molecule type" value="Genomic_DNA"/>
</dbReference>
<accession>A0A4U1MMS0</accession>
<sequence length="243" mass="28177">MKKRLLMVSFIFLLSLTAFESAYAVHEKESIHRDLKPNYKDTNTALLSTMTYGGMPFNISETPSKFVSTHLQPLENGKYRVTVTNEWKRMPNVRERDLLMFYIQSTGDNYALDNETLEGQQYVLAENLNTGEMKTFTYEYINTPNADSEHFSASSFGVVMYQNLKNDWGEYKVRSIFQRLSGIIEEIPSIHTNSLEVVGGFNHQIYEEDWSFHEAIENAFEPSAEHSKLYDGFLRTETQVIMR</sequence>
<comment type="caution">
    <text evidence="2">The sequence shown here is derived from an EMBL/GenBank/DDBJ whole genome shotgun (WGS) entry which is preliminary data.</text>
</comment>
<keyword evidence="1" id="KW-0732">Signal</keyword>
<dbReference type="AlphaFoldDB" id="A0A4U1MMS0"/>
<reference evidence="2 3" key="1">
    <citation type="submission" date="2019-04" db="EMBL/GenBank/DDBJ databases">
        <title>Genome sequence of Bacillus hwajinpoensis strain Y2.</title>
        <authorList>
            <person name="Fair J.L."/>
            <person name="Maclea K.S."/>
        </authorList>
    </citation>
    <scope>NUCLEOTIDE SEQUENCE [LARGE SCALE GENOMIC DNA]</scope>
    <source>
        <strain evidence="2 3">Y2</strain>
    </source>
</reference>
<evidence type="ECO:0000256" key="1">
    <source>
        <dbReference type="SAM" id="SignalP"/>
    </source>
</evidence>
<name>A0A4U1MMS0_9BACL</name>
<protein>
    <submittedName>
        <fullName evidence="2">Uncharacterized protein</fullName>
    </submittedName>
</protein>
<feature type="chain" id="PRO_5039157099" evidence="1">
    <location>
        <begin position="21"/>
        <end position="243"/>
    </location>
</feature>
<evidence type="ECO:0000313" key="3">
    <source>
        <dbReference type="Proteomes" id="UP000310541"/>
    </source>
</evidence>
<proteinExistence type="predicted"/>
<organism evidence="2 3">
    <name type="scientific">Guptibacillus hwajinpoensis</name>
    <dbReference type="NCBI Taxonomy" id="208199"/>
    <lineage>
        <taxon>Bacteria</taxon>
        <taxon>Bacillati</taxon>
        <taxon>Bacillota</taxon>
        <taxon>Bacilli</taxon>
        <taxon>Bacillales</taxon>
        <taxon>Guptibacillaceae</taxon>
        <taxon>Guptibacillus</taxon>
    </lineage>
</organism>
<feature type="signal peptide" evidence="1">
    <location>
        <begin position="1"/>
        <end position="20"/>
    </location>
</feature>
<dbReference type="RefSeq" id="WP_136946118.1">
    <property type="nucleotide sequence ID" value="NZ_SWFM01000001.1"/>
</dbReference>
<evidence type="ECO:0000313" key="2">
    <source>
        <dbReference type="EMBL" id="TKD72267.1"/>
    </source>
</evidence>